<feature type="region of interest" description="Disordered" evidence="1">
    <location>
        <begin position="318"/>
        <end position="369"/>
    </location>
</feature>
<dbReference type="PANTHER" id="PTHR10933:SF9">
    <property type="entry name" value="IMMUNOGLOBULIN-BINDING PROTEIN 1"/>
    <property type="match status" value="1"/>
</dbReference>
<feature type="compositionally biased region" description="Basic and acidic residues" evidence="1">
    <location>
        <begin position="253"/>
        <end position="265"/>
    </location>
</feature>
<accession>A0ABR0KN80</accession>
<protein>
    <submittedName>
        <fullName evidence="2">Type 2A phosphatase-associated protein 42</fullName>
    </submittedName>
</protein>
<sequence>MAQNEAPENEQSLSSLFRSAKNNQEDLDTLDPRFDDFKTLLQSTISTLAQCSQLVDQLALFSTNEDLDDISTSDIQYLGIDYLLSELNMRSYSPTDRKAQLNTASELLEQFLTRLDEYSLLSAPDKKMLESYKDDRVHFRIVGDNAGMEAKRNTKVKRFQEEKALKSQLKLLSELSQSLNVDDEVIRNLFLAELNLYVHQTFQSLDLISQERQILASMPSQPDPSRGDQSQSQSHSDARDRRNGPTNGQPYSDRLDSSDLLDSARPHRGILDSAGRPLQPFTITSKRTDLRKGVFRPGHSLPTMSIDEYLEEERRRGGIIEGGGPASEQVVEPDEDDVAAQDAATTKAREWDEYVEANPKGAGNTINRG</sequence>
<evidence type="ECO:0000313" key="3">
    <source>
        <dbReference type="Proteomes" id="UP001345013"/>
    </source>
</evidence>
<comment type="caution">
    <text evidence="2">The sequence shown here is derived from an EMBL/GenBank/DDBJ whole genome shotgun (WGS) entry which is preliminary data.</text>
</comment>
<proteinExistence type="predicted"/>
<dbReference type="Proteomes" id="UP001345013">
    <property type="component" value="Unassembled WGS sequence"/>
</dbReference>
<evidence type="ECO:0000256" key="1">
    <source>
        <dbReference type="SAM" id="MobiDB-lite"/>
    </source>
</evidence>
<name>A0ABR0KN80_9EURO</name>
<dbReference type="Pfam" id="PF04177">
    <property type="entry name" value="TAP42"/>
    <property type="match status" value="1"/>
</dbReference>
<reference evidence="2 3" key="1">
    <citation type="submission" date="2023-08" db="EMBL/GenBank/DDBJ databases">
        <title>Black Yeasts Isolated from many extreme environments.</title>
        <authorList>
            <person name="Coleine C."/>
            <person name="Stajich J.E."/>
            <person name="Selbmann L."/>
        </authorList>
    </citation>
    <scope>NUCLEOTIDE SEQUENCE [LARGE SCALE GENOMIC DNA]</scope>
    <source>
        <strain evidence="2 3">CCFEE 5885</strain>
    </source>
</reference>
<dbReference type="InterPro" id="IPR038511">
    <property type="entry name" value="TAP42/TAP46-like_sf"/>
</dbReference>
<feature type="region of interest" description="Disordered" evidence="1">
    <location>
        <begin position="216"/>
        <end position="285"/>
    </location>
</feature>
<dbReference type="InterPro" id="IPR007304">
    <property type="entry name" value="TAP46-like"/>
</dbReference>
<dbReference type="Gene3D" id="1.25.40.540">
    <property type="entry name" value="TAP42-like family"/>
    <property type="match status" value="1"/>
</dbReference>
<dbReference type="EMBL" id="JAVRRG010000005">
    <property type="protein sequence ID" value="KAK5100925.1"/>
    <property type="molecule type" value="Genomic_DNA"/>
</dbReference>
<evidence type="ECO:0000313" key="2">
    <source>
        <dbReference type="EMBL" id="KAK5100925.1"/>
    </source>
</evidence>
<organism evidence="2 3">
    <name type="scientific">Lithohypha guttulata</name>
    <dbReference type="NCBI Taxonomy" id="1690604"/>
    <lineage>
        <taxon>Eukaryota</taxon>
        <taxon>Fungi</taxon>
        <taxon>Dikarya</taxon>
        <taxon>Ascomycota</taxon>
        <taxon>Pezizomycotina</taxon>
        <taxon>Eurotiomycetes</taxon>
        <taxon>Chaetothyriomycetidae</taxon>
        <taxon>Chaetothyriales</taxon>
        <taxon>Trichomeriaceae</taxon>
        <taxon>Lithohypha</taxon>
    </lineage>
</organism>
<gene>
    <name evidence="2" type="primary">TAP42</name>
    <name evidence="2" type="ORF">LTR24_000773</name>
</gene>
<keyword evidence="3" id="KW-1185">Reference proteome</keyword>
<dbReference type="PANTHER" id="PTHR10933">
    <property type="entry name" value="IMMUNOGLOBULIN-BINDING PROTEIN 1"/>
    <property type="match status" value="1"/>
</dbReference>